<protein>
    <recommendedName>
        <fullName evidence="3">DUF4283 domain-containing protein</fullName>
    </recommendedName>
</protein>
<dbReference type="CDD" id="cd00590">
    <property type="entry name" value="RRM_SF"/>
    <property type="match status" value="1"/>
</dbReference>
<dbReference type="Proteomes" id="UP001472677">
    <property type="component" value="Unassembled WGS sequence"/>
</dbReference>
<evidence type="ECO:0000313" key="2">
    <source>
        <dbReference type="Proteomes" id="UP001472677"/>
    </source>
</evidence>
<dbReference type="PANTHER" id="PTHR31286">
    <property type="entry name" value="GLYCINE-RICH CELL WALL STRUCTURAL PROTEIN 1.8-LIKE"/>
    <property type="match status" value="1"/>
</dbReference>
<comment type="caution">
    <text evidence="1">The sequence shown here is derived from an EMBL/GenBank/DDBJ whole genome shotgun (WGS) entry which is preliminary data.</text>
</comment>
<dbReference type="EMBL" id="JBBPBM010000032">
    <property type="protein sequence ID" value="KAK8533914.1"/>
    <property type="molecule type" value="Genomic_DNA"/>
</dbReference>
<reference evidence="1 2" key="1">
    <citation type="journal article" date="2024" name="G3 (Bethesda)">
        <title>Genome assembly of Hibiscus sabdariffa L. provides insights into metabolisms of medicinal natural products.</title>
        <authorList>
            <person name="Kim T."/>
        </authorList>
    </citation>
    <scope>NUCLEOTIDE SEQUENCE [LARGE SCALE GENOMIC DNA]</scope>
    <source>
        <strain evidence="1">TK-2024</strain>
        <tissue evidence="1">Old leaves</tissue>
    </source>
</reference>
<evidence type="ECO:0008006" key="3">
    <source>
        <dbReference type="Google" id="ProtNLM"/>
    </source>
</evidence>
<gene>
    <name evidence="1" type="ORF">V6N12_047316</name>
</gene>
<keyword evidence="2" id="KW-1185">Reference proteome</keyword>
<proteinExistence type="predicted"/>
<dbReference type="PANTHER" id="PTHR31286:SF180">
    <property type="entry name" value="OS10G0362600 PROTEIN"/>
    <property type="match status" value="1"/>
</dbReference>
<dbReference type="SUPFAM" id="SSF54928">
    <property type="entry name" value="RNA-binding domain, RBD"/>
    <property type="match status" value="1"/>
</dbReference>
<sequence>MRNTFAFVRFSNIWEALSAVDLADNRKMDGFTIKVSFDRSFTMVVVGSNGGERSKVQTTSEKSNCYKVKDERTYMEALMSPLKHKTTKEVLEVEKPGGVCHTPKCTAAAVEKKAPGDSKKEPTSIIAQESEKRWLKNCLIGQIVAMYDVEIVHQFLKSEGFKVKVSCWHGCYAILTFEEEEQIEVFWDMKELYMKTWFEDIDSVDSFMKLKKLRAWVCIEGLPLEIWNESVITAICSKWGQVIRLDTDTAEKNCLDVAKVLLGVNCLSAIPPFLSIIVEDQCYTLKIATIKYEEERKWIDNDIHYRQWEAMER</sequence>
<organism evidence="1 2">
    <name type="scientific">Hibiscus sabdariffa</name>
    <name type="common">roselle</name>
    <dbReference type="NCBI Taxonomy" id="183260"/>
    <lineage>
        <taxon>Eukaryota</taxon>
        <taxon>Viridiplantae</taxon>
        <taxon>Streptophyta</taxon>
        <taxon>Embryophyta</taxon>
        <taxon>Tracheophyta</taxon>
        <taxon>Spermatophyta</taxon>
        <taxon>Magnoliopsida</taxon>
        <taxon>eudicotyledons</taxon>
        <taxon>Gunneridae</taxon>
        <taxon>Pentapetalae</taxon>
        <taxon>rosids</taxon>
        <taxon>malvids</taxon>
        <taxon>Malvales</taxon>
        <taxon>Malvaceae</taxon>
        <taxon>Malvoideae</taxon>
        <taxon>Hibiscus</taxon>
    </lineage>
</organism>
<name>A0ABR2DC80_9ROSI</name>
<evidence type="ECO:0000313" key="1">
    <source>
        <dbReference type="EMBL" id="KAK8533914.1"/>
    </source>
</evidence>
<dbReference type="InterPro" id="IPR035979">
    <property type="entry name" value="RBD_domain_sf"/>
</dbReference>
<dbReference type="InterPro" id="IPR040256">
    <property type="entry name" value="At4g02000-like"/>
</dbReference>
<accession>A0ABR2DC80</accession>